<feature type="domain" description="Peptidase M48" evidence="8">
    <location>
        <begin position="184"/>
        <end position="347"/>
    </location>
</feature>
<dbReference type="RefSeq" id="WP_073253109.1">
    <property type="nucleotide sequence ID" value="NZ_FQZQ01000013.1"/>
</dbReference>
<keyword evidence="4 6" id="KW-0862">Zinc</keyword>
<keyword evidence="7" id="KW-0812">Transmembrane</keyword>
<keyword evidence="7" id="KW-1133">Transmembrane helix</keyword>
<evidence type="ECO:0000256" key="3">
    <source>
        <dbReference type="ARBA" id="ARBA00022801"/>
    </source>
</evidence>
<dbReference type="AlphaFoldDB" id="A0A1M6MCI6"/>
<dbReference type="PANTHER" id="PTHR22726:SF1">
    <property type="entry name" value="METALLOENDOPEPTIDASE OMA1, MITOCHONDRIAL"/>
    <property type="match status" value="1"/>
</dbReference>
<evidence type="ECO:0000256" key="1">
    <source>
        <dbReference type="ARBA" id="ARBA00022670"/>
    </source>
</evidence>
<proteinExistence type="inferred from homology"/>
<dbReference type="EMBL" id="FQZQ01000013">
    <property type="protein sequence ID" value="SHJ80993.1"/>
    <property type="molecule type" value="Genomic_DNA"/>
</dbReference>
<evidence type="ECO:0000256" key="6">
    <source>
        <dbReference type="RuleBase" id="RU003983"/>
    </source>
</evidence>
<dbReference type="GO" id="GO:0046872">
    <property type="term" value="F:metal ion binding"/>
    <property type="evidence" value="ECO:0007669"/>
    <property type="project" value="UniProtKB-KW"/>
</dbReference>
<evidence type="ECO:0000256" key="4">
    <source>
        <dbReference type="ARBA" id="ARBA00022833"/>
    </source>
</evidence>
<reference evidence="11" key="1">
    <citation type="submission" date="2016-11" db="EMBL/GenBank/DDBJ databases">
        <authorList>
            <person name="Varghese N."/>
            <person name="Submissions S."/>
        </authorList>
    </citation>
    <scope>NUCLEOTIDE SEQUENCE [LARGE SCALE GENOMIC DNA]</scope>
    <source>
        <strain evidence="11">DSM 100564</strain>
    </source>
</reference>
<keyword evidence="1 6" id="KW-0645">Protease</keyword>
<comment type="cofactor">
    <cofactor evidence="6">
        <name>Zn(2+)</name>
        <dbReference type="ChEBI" id="CHEBI:29105"/>
    </cofactor>
    <text evidence="6">Binds 1 zinc ion per subunit.</text>
</comment>
<feature type="transmembrane region" description="Helical" evidence="7">
    <location>
        <begin position="108"/>
        <end position="131"/>
    </location>
</feature>
<keyword evidence="11" id="KW-1185">Reference proteome</keyword>
<sequence length="374" mass="40116">MSTDVPIVPRRILPDHSGVFFDGDGARAHDVKLYVNHSGNVLELRGEDVSCNWPLDQVRLVPDQAGQKGLVLRRADDPLARLFTAHRGLAEQFPALKKRTVDVSRGRLLGWAIGALASVALIVFVLVPLMADQLAEYIPPEGERALGEATLDQVRGAMKGAGRSPLRFCEASEGRAALAKMETSLAANVEMDVPLTVHVLDHGMVNAFALPGGHVVFMRGLIEQAESAEEVAAVFAHEMGHVASRDPTRHALRSAGSIGVLGLLFGDFAGGALVLLLTEQLIEAQYSQKAETGADQFAYEVLQASGVAPSAIGEMFERMLAKHGDAEGISSHFLSHPKMAERIAASRSATPDGFVSIPILSDEDWQALRVICKP</sequence>
<keyword evidence="2" id="KW-0479">Metal-binding</keyword>
<dbReference type="Proteomes" id="UP000183982">
    <property type="component" value="Unassembled WGS sequence"/>
</dbReference>
<dbReference type="GO" id="GO:0016020">
    <property type="term" value="C:membrane"/>
    <property type="evidence" value="ECO:0007669"/>
    <property type="project" value="TreeGrafter"/>
</dbReference>
<organism evidence="10 11">
    <name type="scientific">Shimia gijangensis</name>
    <dbReference type="NCBI Taxonomy" id="1470563"/>
    <lineage>
        <taxon>Bacteria</taxon>
        <taxon>Pseudomonadati</taxon>
        <taxon>Pseudomonadota</taxon>
        <taxon>Alphaproteobacteria</taxon>
        <taxon>Rhodobacterales</taxon>
        <taxon>Roseobacteraceae</taxon>
    </lineage>
</organism>
<dbReference type="GO" id="GO:0004222">
    <property type="term" value="F:metalloendopeptidase activity"/>
    <property type="evidence" value="ECO:0007669"/>
    <property type="project" value="InterPro"/>
</dbReference>
<feature type="transmembrane region" description="Helical" evidence="7">
    <location>
        <begin position="255"/>
        <end position="277"/>
    </location>
</feature>
<dbReference type="CDD" id="cd07332">
    <property type="entry name" value="M48C_Oma1_like"/>
    <property type="match status" value="1"/>
</dbReference>
<dbReference type="STRING" id="1470563.SAMN05444000_113100"/>
<keyword evidence="7" id="KW-0472">Membrane</keyword>
<gene>
    <name evidence="10" type="ORF">SAMN05444000_113100</name>
</gene>
<dbReference type="GO" id="GO:0051603">
    <property type="term" value="P:proteolysis involved in protein catabolic process"/>
    <property type="evidence" value="ECO:0007669"/>
    <property type="project" value="TreeGrafter"/>
</dbReference>
<evidence type="ECO:0000259" key="9">
    <source>
        <dbReference type="Pfam" id="PF23368"/>
    </source>
</evidence>
<comment type="similarity">
    <text evidence="6">Belongs to the peptidase M48 family.</text>
</comment>
<feature type="domain" description="DUF7092" evidence="9">
    <location>
        <begin position="17"/>
        <end position="87"/>
    </location>
</feature>
<dbReference type="Pfam" id="PF23368">
    <property type="entry name" value="DUF7092"/>
    <property type="match status" value="1"/>
</dbReference>
<dbReference type="PANTHER" id="PTHR22726">
    <property type="entry name" value="METALLOENDOPEPTIDASE OMA1"/>
    <property type="match status" value="1"/>
</dbReference>
<evidence type="ECO:0000313" key="10">
    <source>
        <dbReference type="EMBL" id="SHJ80993.1"/>
    </source>
</evidence>
<name>A0A1M6MCI6_9RHOB</name>
<keyword evidence="5 6" id="KW-0482">Metalloprotease</keyword>
<dbReference type="Gene3D" id="3.30.2010.10">
    <property type="entry name" value="Metalloproteases ('zincins'), catalytic domain"/>
    <property type="match status" value="1"/>
</dbReference>
<protein>
    <submittedName>
        <fullName evidence="10">Peptidase family M48</fullName>
    </submittedName>
</protein>
<evidence type="ECO:0000259" key="8">
    <source>
        <dbReference type="Pfam" id="PF01435"/>
    </source>
</evidence>
<dbReference type="Pfam" id="PF01435">
    <property type="entry name" value="Peptidase_M48"/>
    <property type="match status" value="1"/>
</dbReference>
<dbReference type="InterPro" id="IPR001915">
    <property type="entry name" value="Peptidase_M48"/>
</dbReference>
<dbReference type="InterPro" id="IPR051156">
    <property type="entry name" value="Mito/Outer_Membr_Metalloprot"/>
</dbReference>
<evidence type="ECO:0000313" key="11">
    <source>
        <dbReference type="Proteomes" id="UP000183982"/>
    </source>
</evidence>
<dbReference type="OrthoDB" id="9810445at2"/>
<dbReference type="InterPro" id="IPR055518">
    <property type="entry name" value="DUF7092"/>
</dbReference>
<accession>A0A1M6MCI6</accession>
<evidence type="ECO:0000256" key="7">
    <source>
        <dbReference type="SAM" id="Phobius"/>
    </source>
</evidence>
<evidence type="ECO:0000256" key="5">
    <source>
        <dbReference type="ARBA" id="ARBA00023049"/>
    </source>
</evidence>
<keyword evidence="3 6" id="KW-0378">Hydrolase</keyword>
<evidence type="ECO:0000256" key="2">
    <source>
        <dbReference type="ARBA" id="ARBA00022723"/>
    </source>
</evidence>